<reference evidence="2 3" key="1">
    <citation type="submission" date="2020-03" db="EMBL/GenBank/DDBJ databases">
        <title>Genomic Encyclopedia of Type Strains, Phase IV (KMG-IV): sequencing the most valuable type-strain genomes for metagenomic binning, comparative biology and taxonomic classification.</title>
        <authorList>
            <person name="Goeker M."/>
        </authorList>
    </citation>
    <scope>NUCLEOTIDE SEQUENCE [LARGE SCALE GENOMIC DNA]</scope>
    <source>
        <strain evidence="2 3">DSM 21299</strain>
    </source>
</reference>
<dbReference type="GO" id="GO:0003677">
    <property type="term" value="F:DNA binding"/>
    <property type="evidence" value="ECO:0007669"/>
    <property type="project" value="InterPro"/>
</dbReference>
<accession>A0A846M6X6</accession>
<dbReference type="Proteomes" id="UP000576821">
    <property type="component" value="Unassembled WGS sequence"/>
</dbReference>
<dbReference type="SMART" id="SM00530">
    <property type="entry name" value="HTH_XRE"/>
    <property type="match status" value="1"/>
</dbReference>
<organism evidence="2 3">
    <name type="scientific">Sphingobium vermicomposti</name>
    <dbReference type="NCBI Taxonomy" id="529005"/>
    <lineage>
        <taxon>Bacteria</taxon>
        <taxon>Pseudomonadati</taxon>
        <taxon>Pseudomonadota</taxon>
        <taxon>Alphaproteobacteria</taxon>
        <taxon>Sphingomonadales</taxon>
        <taxon>Sphingomonadaceae</taxon>
        <taxon>Sphingobium</taxon>
    </lineage>
</organism>
<feature type="domain" description="HTH cro/C1-type" evidence="1">
    <location>
        <begin position="16"/>
        <end position="69"/>
    </location>
</feature>
<dbReference type="RefSeq" id="WP_167304941.1">
    <property type="nucleotide sequence ID" value="NZ_JAASQR010000004.1"/>
</dbReference>
<gene>
    <name evidence="2" type="ORF">FHS54_003047</name>
</gene>
<sequence>MAKTRRPGIATILSALRRELKGRGVRVGQLAQDMGVAEPTVWRWLRGDGLTLDRLDEMCALIGMDMRDLMAHADDAHLENFTLAQERVLAADRGLALAFFAILNGAQPRDLEQEIGLPQDRLSDHIDRLARLGLIDIGPSGRVRPKVRRSVRWRRGGPLSAAFERTVKPLFMSMDFGVEDALYVSDMVNMSKAGRARVLALFEALRDDIHIIGEQEKAARLDDREWSGVLMMVRPFDMDEMTAEWRAKT</sequence>
<dbReference type="InterPro" id="IPR001387">
    <property type="entry name" value="Cro/C1-type_HTH"/>
</dbReference>
<dbReference type="CDD" id="cd00093">
    <property type="entry name" value="HTH_XRE"/>
    <property type="match status" value="1"/>
</dbReference>
<evidence type="ECO:0000313" key="3">
    <source>
        <dbReference type="Proteomes" id="UP000576821"/>
    </source>
</evidence>
<dbReference type="PROSITE" id="PS50943">
    <property type="entry name" value="HTH_CROC1"/>
    <property type="match status" value="1"/>
</dbReference>
<dbReference type="EMBL" id="JAASQR010000004">
    <property type="protein sequence ID" value="NIJ18047.1"/>
    <property type="molecule type" value="Genomic_DNA"/>
</dbReference>
<dbReference type="AlphaFoldDB" id="A0A846M6X6"/>
<evidence type="ECO:0000259" key="1">
    <source>
        <dbReference type="PROSITE" id="PS50943"/>
    </source>
</evidence>
<evidence type="ECO:0000313" key="2">
    <source>
        <dbReference type="EMBL" id="NIJ18047.1"/>
    </source>
</evidence>
<proteinExistence type="predicted"/>
<keyword evidence="3" id="KW-1185">Reference proteome</keyword>
<dbReference type="Gene3D" id="1.10.260.40">
    <property type="entry name" value="lambda repressor-like DNA-binding domains"/>
    <property type="match status" value="1"/>
</dbReference>
<dbReference type="InterPro" id="IPR010982">
    <property type="entry name" value="Lambda_DNA-bd_dom_sf"/>
</dbReference>
<dbReference type="Pfam" id="PF13443">
    <property type="entry name" value="HTH_26"/>
    <property type="match status" value="1"/>
</dbReference>
<dbReference type="SUPFAM" id="SSF47413">
    <property type="entry name" value="lambda repressor-like DNA-binding domains"/>
    <property type="match status" value="1"/>
</dbReference>
<name>A0A846M6X6_9SPHN</name>
<protein>
    <submittedName>
        <fullName evidence="2">Transcriptional regulator with XRE-family HTH domain</fullName>
    </submittedName>
</protein>
<comment type="caution">
    <text evidence="2">The sequence shown here is derived from an EMBL/GenBank/DDBJ whole genome shotgun (WGS) entry which is preliminary data.</text>
</comment>